<evidence type="ECO:0000256" key="5">
    <source>
        <dbReference type="ARBA" id="ARBA00023295"/>
    </source>
</evidence>
<gene>
    <name evidence="13" type="ORF">SAMN02745111_00550</name>
</gene>
<evidence type="ECO:0000256" key="6">
    <source>
        <dbReference type="ARBA" id="ARBA00023326"/>
    </source>
</evidence>
<dbReference type="GO" id="GO:0008810">
    <property type="term" value="F:cellulase activity"/>
    <property type="evidence" value="ECO:0007669"/>
    <property type="project" value="UniProtKB-EC"/>
</dbReference>
<feature type="domain" description="CBM-cenC" evidence="11">
    <location>
        <begin position="61"/>
        <end position="185"/>
    </location>
</feature>
<dbReference type="AlphaFoldDB" id="A0A1T4V9X0"/>
<dbReference type="InterPro" id="IPR004197">
    <property type="entry name" value="Cellulase_Ig-like"/>
</dbReference>
<dbReference type="PROSITE" id="PS00698">
    <property type="entry name" value="GH9_3"/>
    <property type="match status" value="1"/>
</dbReference>
<proteinExistence type="inferred from homology"/>
<dbReference type="InterPro" id="IPR033126">
    <property type="entry name" value="Glyco_hydro_9_Asp/Glu_AS"/>
</dbReference>
<dbReference type="Proteomes" id="UP000190814">
    <property type="component" value="Unassembled WGS sequence"/>
</dbReference>
<keyword evidence="14" id="KW-1185">Reference proteome</keyword>
<dbReference type="InterPro" id="IPR018221">
    <property type="entry name" value="Glyco_hydro_9_His_AS"/>
</dbReference>
<evidence type="ECO:0000259" key="10">
    <source>
        <dbReference type="Pfam" id="PF00759"/>
    </source>
</evidence>
<dbReference type="InterPro" id="IPR012341">
    <property type="entry name" value="6hp_glycosidase-like_sf"/>
</dbReference>
<accession>A0A1T4V9X0</accession>
<evidence type="ECO:0000256" key="7">
    <source>
        <dbReference type="PROSITE-ProRule" id="PRU10059"/>
    </source>
</evidence>
<dbReference type="STRING" id="39495.SAMN02745111_00550"/>
<dbReference type="SUPFAM" id="SSF49785">
    <property type="entry name" value="Galactose-binding domain-like"/>
    <property type="match status" value="1"/>
</dbReference>
<keyword evidence="6 7" id="KW-0624">Polysaccharide degradation</keyword>
<dbReference type="InterPro" id="IPR008928">
    <property type="entry name" value="6-hairpin_glycosidase_sf"/>
</dbReference>
<dbReference type="EC" id="3.2.1.4" evidence="9"/>
<feature type="active site" evidence="8">
    <location>
        <position position="716"/>
    </location>
</feature>
<keyword evidence="9" id="KW-0732">Signal</keyword>
<name>A0A1T4V9X0_9FIRM</name>
<comment type="catalytic activity">
    <reaction evidence="9">
        <text>Endohydrolysis of (1-&gt;4)-beta-D-glucosidic linkages in cellulose, lichenin and cereal beta-D-glucans.</text>
        <dbReference type="EC" id="3.2.1.4"/>
    </reaction>
</comment>
<feature type="domain" description="Glycoside hydrolase family 9" evidence="10">
    <location>
        <begin position="313"/>
        <end position="738"/>
    </location>
</feature>
<dbReference type="PROSITE" id="PS51257">
    <property type="entry name" value="PROKAR_LIPOPROTEIN"/>
    <property type="match status" value="1"/>
</dbReference>
<evidence type="ECO:0000313" key="13">
    <source>
        <dbReference type="EMBL" id="SKA61754.1"/>
    </source>
</evidence>
<evidence type="ECO:0000256" key="3">
    <source>
        <dbReference type="ARBA" id="ARBA00023001"/>
    </source>
</evidence>
<dbReference type="InterPro" id="IPR013783">
    <property type="entry name" value="Ig-like_fold"/>
</dbReference>
<dbReference type="InterPro" id="IPR001701">
    <property type="entry name" value="Glyco_hydro_9"/>
</dbReference>
<dbReference type="PROSITE" id="PS00592">
    <property type="entry name" value="GH9_2"/>
    <property type="match status" value="1"/>
</dbReference>
<dbReference type="InterPro" id="IPR014756">
    <property type="entry name" value="Ig_E-set"/>
</dbReference>
<evidence type="ECO:0000259" key="12">
    <source>
        <dbReference type="Pfam" id="PF02927"/>
    </source>
</evidence>
<dbReference type="OrthoDB" id="9758662at2"/>
<evidence type="ECO:0000259" key="11">
    <source>
        <dbReference type="Pfam" id="PF02018"/>
    </source>
</evidence>
<dbReference type="Pfam" id="PF00759">
    <property type="entry name" value="Glyco_hydro_9"/>
    <property type="match status" value="1"/>
</dbReference>
<dbReference type="SUPFAM" id="SSF81296">
    <property type="entry name" value="E set domains"/>
    <property type="match status" value="1"/>
</dbReference>
<dbReference type="SUPFAM" id="SSF48208">
    <property type="entry name" value="Six-hairpin glycosidases"/>
    <property type="match status" value="1"/>
</dbReference>
<feature type="chain" id="PRO_5039742004" description="Endoglucanase" evidence="9">
    <location>
        <begin position="22"/>
        <end position="743"/>
    </location>
</feature>
<feature type="signal peptide" evidence="9">
    <location>
        <begin position="1"/>
        <end position="21"/>
    </location>
</feature>
<evidence type="ECO:0000256" key="9">
    <source>
        <dbReference type="RuleBase" id="RU361166"/>
    </source>
</evidence>
<feature type="active site" evidence="8">
    <location>
        <position position="725"/>
    </location>
</feature>
<organism evidence="13 14">
    <name type="scientific">Eubacterium uniforme</name>
    <dbReference type="NCBI Taxonomy" id="39495"/>
    <lineage>
        <taxon>Bacteria</taxon>
        <taxon>Bacillati</taxon>
        <taxon>Bacillota</taxon>
        <taxon>Clostridia</taxon>
        <taxon>Eubacteriales</taxon>
        <taxon>Eubacteriaceae</taxon>
        <taxon>Eubacterium</taxon>
    </lineage>
</organism>
<dbReference type="EMBL" id="FUXZ01000003">
    <property type="protein sequence ID" value="SKA61754.1"/>
    <property type="molecule type" value="Genomic_DNA"/>
</dbReference>
<keyword evidence="3 9" id="KW-0136">Cellulose degradation</keyword>
<dbReference type="RefSeq" id="WP_078765438.1">
    <property type="nucleotide sequence ID" value="NZ_FUXZ01000003.1"/>
</dbReference>
<evidence type="ECO:0000256" key="2">
    <source>
        <dbReference type="ARBA" id="ARBA00022801"/>
    </source>
</evidence>
<dbReference type="Gene3D" id="2.60.40.10">
    <property type="entry name" value="Immunoglobulins"/>
    <property type="match status" value="1"/>
</dbReference>
<dbReference type="PANTHER" id="PTHR22298">
    <property type="entry name" value="ENDO-1,4-BETA-GLUCANASE"/>
    <property type="match status" value="1"/>
</dbReference>
<evidence type="ECO:0000256" key="8">
    <source>
        <dbReference type="PROSITE-ProRule" id="PRU10060"/>
    </source>
</evidence>
<dbReference type="CDD" id="cd02850">
    <property type="entry name" value="E_set_Cellulase_N"/>
    <property type="match status" value="1"/>
</dbReference>
<keyword evidence="2 7" id="KW-0378">Hydrolase</keyword>
<feature type="domain" description="Cellulase Ig-like" evidence="12">
    <location>
        <begin position="224"/>
        <end position="300"/>
    </location>
</feature>
<protein>
    <recommendedName>
        <fullName evidence="9">Endoglucanase</fullName>
        <ecNumber evidence="9">3.2.1.4</ecNumber>
    </recommendedName>
</protein>
<dbReference type="InterPro" id="IPR008979">
    <property type="entry name" value="Galactose-bd-like_sf"/>
</dbReference>
<dbReference type="GO" id="GO:0030245">
    <property type="term" value="P:cellulose catabolic process"/>
    <property type="evidence" value="ECO:0007669"/>
    <property type="project" value="UniProtKB-KW"/>
</dbReference>
<reference evidence="13 14" key="1">
    <citation type="submission" date="2017-02" db="EMBL/GenBank/DDBJ databases">
        <authorList>
            <person name="Peterson S.W."/>
        </authorList>
    </citation>
    <scope>NUCLEOTIDE SEQUENCE [LARGE SCALE GENOMIC DNA]</scope>
    <source>
        <strain evidence="13 14">ATCC 35992</strain>
    </source>
</reference>
<dbReference type="InterPro" id="IPR003305">
    <property type="entry name" value="CenC_carb-bd"/>
</dbReference>
<dbReference type="Gene3D" id="1.50.10.10">
    <property type="match status" value="1"/>
</dbReference>
<keyword evidence="4 7" id="KW-0119">Carbohydrate metabolism</keyword>
<sequence length="743" mass="82973">MKIKKYCAYALIASLSLTLTGCDSSSKKDKADKETKKTVVQKDEEVEIARNQGVDLKEGDVAVDVNFDDDKTDGFTTYINGGKAKLFGEDGKLVVDITSCGSKDYANQAYWDGFFLCKGAVYTYSFDISSDIDRQVEYRLQMNGGDYHAYKGEKIKVGKDVTHFETEFTMEEDSDPAPRLVFNMGLMEDMKEDPGAHKIYIDNVKLVVKDASNAQVMEGLPIYNKVAINEVGYLPNDKKTVFVQSKTDTKFEVIDRETNKSIFEDKLPEAVFDPATDEWIQLGDFSQLTTPGSYIVKSESGESYPFEITDGIYDNLYKDTVLMLYSQRCGMDVNVESVPEFSHKACHMDKATVYESDETKDVTGGWHDAGDYGRYVVAGAKTVADLFLTYEDCNADSDELGIPESKNGIPDILDEAKYELDFFFKMQDEKTGGVYHKVTCANFPETVMPTEEKDPLILAPISDAATGAFAAVMAKASVIYKEYDEAYATKCLEAAKKAWDYLKDKDKYSGFYNPKDIVTGEYRDGIAEDEVYWAAVELNIAADMKIDLSKYLTDRVSVNLGWADIGGYAMYDLIEADIKGSDVAKEKFFTQIDLLKDKASKDMYNITLDGKYPWGSNMSVANAGMLFRMAARITGDKEYDVLAKEQLDYLLGANVMSYCFVTGYGELSPKHPHHRPSQVAGKTIPGMLVGGPNDAKEDPYAKAVLYTEQEARCYADSDQSFSTNEITVYWNSPLIYLLASSMK</sequence>
<dbReference type="Pfam" id="PF02927">
    <property type="entry name" value="CelD_N"/>
    <property type="match status" value="1"/>
</dbReference>
<feature type="active site" evidence="7">
    <location>
        <position position="673"/>
    </location>
</feature>
<dbReference type="Gene3D" id="2.60.120.260">
    <property type="entry name" value="Galactose-binding domain-like"/>
    <property type="match status" value="1"/>
</dbReference>
<evidence type="ECO:0000313" key="14">
    <source>
        <dbReference type="Proteomes" id="UP000190814"/>
    </source>
</evidence>
<evidence type="ECO:0000256" key="1">
    <source>
        <dbReference type="ARBA" id="ARBA00007072"/>
    </source>
</evidence>
<keyword evidence="5 7" id="KW-0326">Glycosidase</keyword>
<dbReference type="Pfam" id="PF02018">
    <property type="entry name" value="CBM_4_9"/>
    <property type="match status" value="1"/>
</dbReference>
<evidence type="ECO:0000256" key="4">
    <source>
        <dbReference type="ARBA" id="ARBA00023277"/>
    </source>
</evidence>
<comment type="similarity">
    <text evidence="1 7 9">Belongs to the glycosyl hydrolase 9 (cellulase E) family.</text>
</comment>